<accession>A0A432ZZP2</accession>
<sequence length="69" mass="7924">MARTHSFQLLEDYDITDFVFEYINHTFLLDSSAVSEGGPLGINFDELMEKNYPKLDASSLNIEHLPFLI</sequence>
<keyword evidence="2" id="KW-1185">Reference proteome</keyword>
<comment type="caution">
    <text evidence="1">The sequence shown here is derived from an EMBL/GenBank/DDBJ whole genome shotgun (WGS) entry which is preliminary data.</text>
</comment>
<dbReference type="Proteomes" id="UP000268093">
    <property type="component" value="Unassembled WGS sequence"/>
</dbReference>
<evidence type="ECO:0000313" key="1">
    <source>
        <dbReference type="EMBL" id="RUO95938.1"/>
    </source>
</evidence>
<gene>
    <name evidence="1" type="ORF">BC936DRAFT_142934</name>
</gene>
<proteinExistence type="predicted"/>
<protein>
    <submittedName>
        <fullName evidence="1">Uncharacterized protein</fullName>
    </submittedName>
</protein>
<dbReference type="EMBL" id="RBNI01024625">
    <property type="protein sequence ID" value="RUO95938.1"/>
    <property type="molecule type" value="Genomic_DNA"/>
</dbReference>
<name>A0A432ZZP2_9FUNG</name>
<organism evidence="1 2">
    <name type="scientific">Jimgerdemannia flammicorona</name>
    <dbReference type="NCBI Taxonomy" id="994334"/>
    <lineage>
        <taxon>Eukaryota</taxon>
        <taxon>Fungi</taxon>
        <taxon>Fungi incertae sedis</taxon>
        <taxon>Mucoromycota</taxon>
        <taxon>Mucoromycotina</taxon>
        <taxon>Endogonomycetes</taxon>
        <taxon>Endogonales</taxon>
        <taxon>Endogonaceae</taxon>
        <taxon>Jimgerdemannia</taxon>
    </lineage>
</organism>
<evidence type="ECO:0000313" key="2">
    <source>
        <dbReference type="Proteomes" id="UP000268093"/>
    </source>
</evidence>
<dbReference type="AlphaFoldDB" id="A0A432ZZP2"/>
<reference evidence="1 2" key="1">
    <citation type="journal article" date="2018" name="New Phytol.">
        <title>Phylogenomics of Endogonaceae and evolution of mycorrhizas within Mucoromycota.</title>
        <authorList>
            <person name="Chang Y."/>
            <person name="Desiro A."/>
            <person name="Na H."/>
            <person name="Sandor L."/>
            <person name="Lipzen A."/>
            <person name="Clum A."/>
            <person name="Barry K."/>
            <person name="Grigoriev I.V."/>
            <person name="Martin F.M."/>
            <person name="Stajich J.E."/>
            <person name="Smith M.E."/>
            <person name="Bonito G."/>
            <person name="Spatafora J.W."/>
        </authorList>
    </citation>
    <scope>NUCLEOTIDE SEQUENCE [LARGE SCALE GENOMIC DNA]</scope>
    <source>
        <strain evidence="1 2">GMNB39</strain>
    </source>
</reference>
<dbReference type="OrthoDB" id="274828at2759"/>